<name>A0A365MYQ8_GIBIN</name>
<reference evidence="1 2" key="1">
    <citation type="submission" date="2017-12" db="EMBL/GenBank/DDBJ databases">
        <title>Genome sequence of the mycotoxigenic crop pathogen Fusarium proliferatum, strain ITEM 2341 from Date Palm.</title>
        <authorList>
            <person name="Almiman B.F."/>
            <person name="Shittu T.A."/>
            <person name="Muthumeenakshi S."/>
            <person name="Baroncelli R."/>
            <person name="Sreenivasaprasada S."/>
        </authorList>
    </citation>
    <scope>NUCLEOTIDE SEQUENCE [LARGE SCALE GENOMIC DNA]</scope>
    <source>
        <strain evidence="1 2">ITEM 2341</strain>
    </source>
</reference>
<evidence type="ECO:0000313" key="2">
    <source>
        <dbReference type="Proteomes" id="UP000251714"/>
    </source>
</evidence>
<accession>A0A365MYQ8</accession>
<organism evidence="1 2">
    <name type="scientific">Gibberella intermedia</name>
    <name type="common">Bulb rot disease fungus</name>
    <name type="synonym">Fusarium proliferatum</name>
    <dbReference type="NCBI Taxonomy" id="948311"/>
    <lineage>
        <taxon>Eukaryota</taxon>
        <taxon>Fungi</taxon>
        <taxon>Dikarya</taxon>
        <taxon>Ascomycota</taxon>
        <taxon>Pezizomycotina</taxon>
        <taxon>Sordariomycetes</taxon>
        <taxon>Hypocreomycetidae</taxon>
        <taxon>Hypocreales</taxon>
        <taxon>Nectriaceae</taxon>
        <taxon>Fusarium</taxon>
        <taxon>Fusarium fujikuroi species complex</taxon>
    </lineage>
</organism>
<sequence>MAQKNYLECSPRRRPFEASTGQRYAGQVPTPEDLEQPGVRRRHITEYIAFIRPEISHIITEYGRAAIKRVCQELYATGVRATPSPWFGLMCERIMWKMCFDPLGDDAPEWPWAHVKYPSVLGPGEEPNGIYGRYCQERMVQDEGIARMNVQLKAQADAAAAARAADPNSKFIVTSPAPLQKIGKPLIVDTDFDIRNALWNLTISKPFNECSAAGPFEVEPKVPLEWYVSKDLAAINELLPPCIAVKMNATKKRVFVTIVESAQVNPAVPVREILLEVWEVVQSWAAMVNGRGEGQMNSLLQYFLGVKLRGGLVWNKPAPLLLSATTREHPNTGAMTSPFRQWSPKNLESLQEWITPKARGSKYRQDIEFAHVEIDIDQPSDQSIWETVLDSACRDSDTRTRVWVVGPDTQTDIATLAWHQVNSRKEGININTATYQEFSAFLHDSRNSQGLGFYGSAEIRGWTFEDDTLQTVIIYIDPLMSAECALAMLGTVHWATVISDAVPVRILSISNAPHPESLSRLTDEDMIKTIERDLEKEETEQQIIVCYSPWDWTRNLPRKNNQGFILKTAQDDSVEDRLKHFDRVPARDILNNEPKQVQLEKKDYDVVAKDEGCIMLQLPPGYRHPSPLAGFEVIHLCLSTSREQTIFDPYTEQMARLRLLTSEEERQEQVAMTFRTSRARRPRVMLYCDQGTVDHFVEFGASERRLRICNDHTPGFILALVCLKDWELDIEKILWCFFSEDQQQSILTLFRCRLGTQRIIREAISEAEERLNFLGTRFHEKASLLLKLLPIVDFDYRLAVFIAHPTQSTKVFKVKLQLAAILVTGIEKLFTFARRGSMPYEEYKKSLILACQGWTSLLARTGGSMWLAVGLWKSGAAGVEDRDVAELSDVKIHGAPVTMNMAAFHAVQRTLNSLTNACALSYIPVLPDSLPENDVLSDSESDEIQEHLAWAYLWQVVQTERLPDGKIVHRLLNGTHNNYTLTLPAWAFDESDVDCLLGGDVPYYNDGSHDNSIFGIFHGMSREFGISNFYLDDWTYISGDIFRNAHFDSDFWDLKDGSSFCPRDPEEQKALSGFPE</sequence>
<gene>
    <name evidence="1" type="ORF">FPRO05_02375</name>
</gene>
<proteinExistence type="predicted"/>
<comment type="caution">
    <text evidence="1">The sequence shown here is derived from an EMBL/GenBank/DDBJ whole genome shotgun (WGS) entry which is preliminary data.</text>
</comment>
<dbReference type="EMBL" id="PKMI01000028">
    <property type="protein sequence ID" value="RBA13582.1"/>
    <property type="molecule type" value="Genomic_DNA"/>
</dbReference>
<dbReference type="Proteomes" id="UP000251714">
    <property type="component" value="Unassembled WGS sequence"/>
</dbReference>
<dbReference type="AlphaFoldDB" id="A0A365MYQ8"/>
<protein>
    <submittedName>
        <fullName evidence="1">Uncharacterized protein</fullName>
    </submittedName>
</protein>
<evidence type="ECO:0000313" key="1">
    <source>
        <dbReference type="EMBL" id="RBA13582.1"/>
    </source>
</evidence>